<dbReference type="EMBL" id="JMQA01000002">
    <property type="protein sequence ID" value="KFN12019.1"/>
    <property type="molecule type" value="Genomic_DNA"/>
</dbReference>
<accession>A0A090ZKZ4</accession>
<evidence type="ECO:0000256" key="1">
    <source>
        <dbReference type="ARBA" id="ARBA00023015"/>
    </source>
</evidence>
<dbReference type="InterPro" id="IPR020449">
    <property type="entry name" value="Tscrpt_reg_AraC-type_HTH"/>
</dbReference>
<dbReference type="STRING" id="44252.DJ90_5429"/>
<organism evidence="7 8">
    <name type="scientific">Paenibacillus macerans</name>
    <name type="common">Bacillus macerans</name>
    <dbReference type="NCBI Taxonomy" id="44252"/>
    <lineage>
        <taxon>Bacteria</taxon>
        <taxon>Bacillati</taxon>
        <taxon>Bacillota</taxon>
        <taxon>Bacilli</taxon>
        <taxon>Bacillales</taxon>
        <taxon>Paenibacillaceae</taxon>
        <taxon>Paenibacillus</taxon>
    </lineage>
</organism>
<keyword evidence="3" id="KW-0804">Transcription</keyword>
<dbReference type="InterPro" id="IPR011006">
    <property type="entry name" value="CheY-like_superfamily"/>
</dbReference>
<dbReference type="PANTHER" id="PTHR43280:SF2">
    <property type="entry name" value="HTH-TYPE TRANSCRIPTIONAL REGULATOR EXSA"/>
    <property type="match status" value="1"/>
</dbReference>
<feature type="domain" description="HTH araC/xylS-type" evidence="5">
    <location>
        <begin position="442"/>
        <end position="539"/>
    </location>
</feature>
<dbReference type="SUPFAM" id="SSF52172">
    <property type="entry name" value="CheY-like"/>
    <property type="match status" value="1"/>
</dbReference>
<comment type="caution">
    <text evidence="7">The sequence shown here is derived from an EMBL/GenBank/DDBJ whole genome shotgun (WGS) entry which is preliminary data.</text>
</comment>
<evidence type="ECO:0000259" key="6">
    <source>
        <dbReference type="PROSITE" id="PS50110"/>
    </source>
</evidence>
<dbReference type="HOGENOM" id="CLU_000445_5_0_9"/>
<dbReference type="PATRIC" id="fig|44252.3.peg.300"/>
<dbReference type="PANTHER" id="PTHR43280">
    <property type="entry name" value="ARAC-FAMILY TRANSCRIPTIONAL REGULATOR"/>
    <property type="match status" value="1"/>
</dbReference>
<protein>
    <submittedName>
        <fullName evidence="7">Helix-turn-helix domain protein</fullName>
    </submittedName>
</protein>
<dbReference type="Gene3D" id="1.10.10.60">
    <property type="entry name" value="Homeodomain-like"/>
    <property type="match status" value="2"/>
</dbReference>
<dbReference type="Pfam" id="PF12833">
    <property type="entry name" value="HTH_18"/>
    <property type="match status" value="1"/>
</dbReference>
<dbReference type="Pfam" id="PF00072">
    <property type="entry name" value="Response_reg"/>
    <property type="match status" value="1"/>
</dbReference>
<feature type="domain" description="Response regulatory" evidence="6">
    <location>
        <begin position="3"/>
        <end position="120"/>
    </location>
</feature>
<dbReference type="SMART" id="SM00342">
    <property type="entry name" value="HTH_ARAC"/>
    <property type="match status" value="1"/>
</dbReference>
<keyword evidence="1" id="KW-0805">Transcription regulation</keyword>
<dbReference type="CDD" id="cd17536">
    <property type="entry name" value="REC_YesN-like"/>
    <property type="match status" value="1"/>
</dbReference>
<dbReference type="PROSITE" id="PS50110">
    <property type="entry name" value="RESPONSE_REGULATORY"/>
    <property type="match status" value="1"/>
</dbReference>
<dbReference type="InterPro" id="IPR001789">
    <property type="entry name" value="Sig_transdc_resp-reg_receiver"/>
</dbReference>
<dbReference type="InterPro" id="IPR018060">
    <property type="entry name" value="HTH_AraC"/>
</dbReference>
<name>A0A090ZKZ4_PAEMA</name>
<dbReference type="SMART" id="SM00448">
    <property type="entry name" value="REC"/>
    <property type="match status" value="1"/>
</dbReference>
<dbReference type="PRINTS" id="PR00032">
    <property type="entry name" value="HTHARAC"/>
</dbReference>
<proteinExistence type="predicted"/>
<dbReference type="Proteomes" id="UP000029278">
    <property type="component" value="Unassembled WGS sequence"/>
</dbReference>
<gene>
    <name evidence="7" type="ORF">DJ90_5429</name>
</gene>
<dbReference type="AlphaFoldDB" id="A0A090ZKZ4"/>
<keyword evidence="2" id="KW-0238">DNA-binding</keyword>
<keyword evidence="4" id="KW-0597">Phosphoprotein</keyword>
<dbReference type="SUPFAM" id="SSF46689">
    <property type="entry name" value="Homeodomain-like"/>
    <property type="match status" value="2"/>
</dbReference>
<dbReference type="InterPro" id="IPR009057">
    <property type="entry name" value="Homeodomain-like_sf"/>
</dbReference>
<dbReference type="OrthoDB" id="342399at2"/>
<dbReference type="GO" id="GO:0000160">
    <property type="term" value="P:phosphorelay signal transduction system"/>
    <property type="evidence" value="ECO:0007669"/>
    <property type="project" value="InterPro"/>
</dbReference>
<dbReference type="GO" id="GO:0043565">
    <property type="term" value="F:sequence-specific DNA binding"/>
    <property type="evidence" value="ECO:0007669"/>
    <property type="project" value="InterPro"/>
</dbReference>
<dbReference type="PROSITE" id="PS01124">
    <property type="entry name" value="HTH_ARAC_FAMILY_2"/>
    <property type="match status" value="1"/>
</dbReference>
<evidence type="ECO:0000313" key="8">
    <source>
        <dbReference type="Proteomes" id="UP000029278"/>
    </source>
</evidence>
<dbReference type="GO" id="GO:0003700">
    <property type="term" value="F:DNA-binding transcription factor activity"/>
    <property type="evidence" value="ECO:0007669"/>
    <property type="project" value="InterPro"/>
</dbReference>
<evidence type="ECO:0000256" key="4">
    <source>
        <dbReference type="PROSITE-ProRule" id="PRU00169"/>
    </source>
</evidence>
<feature type="modified residue" description="4-aspartylphosphate" evidence="4">
    <location>
        <position position="55"/>
    </location>
</feature>
<evidence type="ECO:0000256" key="3">
    <source>
        <dbReference type="ARBA" id="ARBA00023163"/>
    </source>
</evidence>
<evidence type="ECO:0000259" key="5">
    <source>
        <dbReference type="PROSITE" id="PS01124"/>
    </source>
</evidence>
<evidence type="ECO:0000256" key="2">
    <source>
        <dbReference type="ARBA" id="ARBA00023125"/>
    </source>
</evidence>
<dbReference type="Gene3D" id="3.40.50.2300">
    <property type="match status" value="1"/>
</dbReference>
<keyword evidence="8" id="KW-1185">Reference proteome</keyword>
<evidence type="ECO:0000313" key="7">
    <source>
        <dbReference type="EMBL" id="KFN12019.1"/>
    </source>
</evidence>
<reference evidence="7 8" key="1">
    <citation type="submission" date="2014-04" db="EMBL/GenBank/DDBJ databases">
        <authorList>
            <person name="Bishop-Lilly K.A."/>
            <person name="Broomall S.M."/>
            <person name="Chain P.S."/>
            <person name="Chertkov O."/>
            <person name="Coyne S.R."/>
            <person name="Daligault H.E."/>
            <person name="Davenport K.W."/>
            <person name="Erkkila T."/>
            <person name="Frey K.G."/>
            <person name="Gibbons H.S."/>
            <person name="Gu W."/>
            <person name="Jaissle J."/>
            <person name="Johnson S.L."/>
            <person name="Koroleva G.I."/>
            <person name="Ladner J.T."/>
            <person name="Lo C.-C."/>
            <person name="Minogue T.D."/>
            <person name="Munk C."/>
            <person name="Palacios G.F."/>
            <person name="Redden C.L."/>
            <person name="Rosenzweig C.N."/>
            <person name="Scholz M.B."/>
            <person name="Teshima H."/>
            <person name="Xu Y."/>
        </authorList>
    </citation>
    <scope>NUCLEOTIDE SEQUENCE [LARGE SCALE GENOMIC DNA]</scope>
    <source>
        <strain evidence="7 8">8244</strain>
    </source>
</reference>
<sequence length="539" mass="61312">MYNVMLVDDDYPVTQLLSEAIPWEGLGLRLMGSYENGWSAWEQAQREMPDILITDIGMPRMDGLELSARIRRMSPHVRIAILSCHSEFEYAQQAMRLNVQDYLLKDTLDPEDVAAVLRRFKDHMDEEAHNGWEQSRMKQLVVEASELRKEQMLASLIDQPLFSAQKWEQEAREYGLFLPGQSCLPAIGYVENYQTVKHRFASDRTLHFAIGNVLGEVWNGLPLQGLHVRYDTGTSILLFSHTPSLKRNAADEAAACLQEMQFTLRRVLKVGMSFVLGESCGGAESLKQKLGELLNGESVRFYLEPGEIAKRSEKTLESAGDGERPNLFAFYDRANTELREALLGKNPVLADSIADKWMSMIGRARYAPETVKDWTLKLLLDLKLKLHSLHSIRPSYSAESLHKELVDIYSLSELGAWLKGHLERIAALTEAGSGASRRTEVAEACRYVSLRLHTRISLDEAAGHLHLNPSYFSRLFKKETGMTFIEYITRMKMERAKELLDGTRYSVGEIGEMLGYDNQSYFIKTFKGYTGATPMEYRR</sequence>